<feature type="domain" description="ABC transporter" evidence="17">
    <location>
        <begin position="629"/>
        <end position="957"/>
    </location>
</feature>
<evidence type="ECO:0000256" key="5">
    <source>
        <dbReference type="ARBA" id="ARBA00022741"/>
    </source>
</evidence>
<evidence type="ECO:0000256" key="11">
    <source>
        <dbReference type="ARBA" id="ARBA00022881"/>
    </source>
</evidence>
<dbReference type="GO" id="GO:0005524">
    <property type="term" value="F:ATP binding"/>
    <property type="evidence" value="ECO:0007669"/>
    <property type="project" value="UniProtKB-KW"/>
</dbReference>
<proteinExistence type="inferred from homology"/>
<keyword evidence="8" id="KW-0863">Zinc-finger</keyword>
<keyword evidence="19" id="KW-1185">Reference proteome</keyword>
<comment type="caution">
    <text evidence="18">The sequence shown here is derived from an EMBL/GenBank/DDBJ whole genome shotgun (WGS) entry which is preliminary data.</text>
</comment>
<evidence type="ECO:0000256" key="10">
    <source>
        <dbReference type="ARBA" id="ARBA00022840"/>
    </source>
</evidence>
<evidence type="ECO:0000313" key="19">
    <source>
        <dbReference type="Proteomes" id="UP000557872"/>
    </source>
</evidence>
<evidence type="ECO:0000256" key="3">
    <source>
        <dbReference type="ARBA" id="ARBA00022723"/>
    </source>
</evidence>
<evidence type="ECO:0000256" key="8">
    <source>
        <dbReference type="ARBA" id="ARBA00022771"/>
    </source>
</evidence>
<dbReference type="NCBIfam" id="NF001503">
    <property type="entry name" value="PRK00349.1"/>
    <property type="match status" value="1"/>
</dbReference>
<evidence type="ECO:0000256" key="1">
    <source>
        <dbReference type="ARBA" id="ARBA00004496"/>
    </source>
</evidence>
<keyword evidence="2" id="KW-0963">Cytoplasm</keyword>
<dbReference type="GO" id="GO:0016887">
    <property type="term" value="F:ATP hydrolysis activity"/>
    <property type="evidence" value="ECO:0007669"/>
    <property type="project" value="InterPro"/>
</dbReference>
<dbReference type="CDD" id="cd03271">
    <property type="entry name" value="ABC_UvrA_II"/>
    <property type="match status" value="1"/>
</dbReference>
<sequence>MACFVDEIQIKGARQHNLQNIEVSIPRGKLTVITGPSGSGKSSLAFHTLYAEGQRRYVESLSSYARQFLDQFDKPDVDSIEGLSPAIAIDQRNGVSNPRSTIATSTEIYDYLRVLFSAVGVPHDPATGQRLEKLTSLEIVRSLSRLPEKSKLMLLASVPLSETGDFSSLKTSLQKQGYVRVRINGEVHELDEIHHDEAVSIHQFEVVVDRLAIREGVESRLADSVEASLRMCGSQLIASVMRPGDNSWSDQVFMTSYRNPETGFEMPEISPKHFSFNSRVGACPHCHGLGTELSCDPGLIVPDPTKSITGGAVAIWKGSKKKQSWQGKKIQALAETLGANVEAPFSSLPEHFKRALFYGTGEKEIQTMWEKEGYKLPHRKAFEGLCHTVERFARESKSNAVRKSMNRFMRAKQCPCCAGQRLKPEILAVRLPDPESKVDRQKGLNIHELCSLSVEDALGVLKGQELPGNKGEALQGVMHEILRRLEFLDEVGLSYLNLNRPSNSLSGGESQRIRLATQIGAGLSGVIYVLDEPSIGLHPADNRRLIQALLRLRDIGNTVVVVEHDEDTIRAADWLIDIGPGAGSHGGSLLAAGTPEQVIANKESITGQWLSGVDTTESAPGPAPTPTPAPTGELIIRGAREHNLAGMDVSIPLGMMVLVTGVSGSGKSTLIDHILRRALARYFYHSNVQPGEHESIEGLESLDKMIVVDQKPLGRSPRSNPATYTGAFDLIRGLFAKLPLSRQRGYQAGRFSFNMKGGRCEKCQGDGQIRIDMHFLSDAYVTCDACSGKRYNRETLEVTYKGRNIAEILEMTAEEASSFFDPVPKLKRILQALCDVGLGYVHLGQAANSLSGGEAQRVKIADELSKPNQGHCLYLLDEPTTGLHYNDVRILLKVLKRLRDDGNSLVIVEHNLDVIRSADWVIDLGPGGGKHGGQVVGAGTPDDLAQMPASRTGAWLKSGSTT</sequence>
<dbReference type="AlphaFoldDB" id="A0A851GEX3"/>
<keyword evidence="9" id="KW-0862">Zinc</keyword>
<dbReference type="PANTHER" id="PTHR43152">
    <property type="entry name" value="UVRABC SYSTEM PROTEIN A"/>
    <property type="match status" value="1"/>
</dbReference>
<evidence type="ECO:0000259" key="17">
    <source>
        <dbReference type="PROSITE" id="PS50893"/>
    </source>
</evidence>
<dbReference type="Gene3D" id="3.30.190.20">
    <property type="match status" value="1"/>
</dbReference>
<evidence type="ECO:0000256" key="12">
    <source>
        <dbReference type="ARBA" id="ARBA00023125"/>
    </source>
</evidence>
<gene>
    <name evidence="18" type="primary">uvrA</name>
    <name evidence="18" type="ORF">HW115_01565</name>
</gene>
<protein>
    <recommendedName>
        <fullName evidence="15">UvrABC system protein A</fullName>
    </recommendedName>
    <alternativeName>
        <fullName evidence="16">Excinuclease ABC subunit A</fullName>
    </alternativeName>
</protein>
<dbReference type="InterPro" id="IPR003593">
    <property type="entry name" value="AAA+_ATPase"/>
</dbReference>
<dbReference type="GO" id="GO:0004518">
    <property type="term" value="F:nuclease activity"/>
    <property type="evidence" value="ECO:0007669"/>
    <property type="project" value="UniProtKB-KW"/>
</dbReference>
<comment type="subcellular location">
    <subcellularLocation>
        <location evidence="1">Cytoplasm</location>
    </subcellularLocation>
</comment>
<dbReference type="SUPFAM" id="SSF52540">
    <property type="entry name" value="P-loop containing nucleoside triphosphate hydrolases"/>
    <property type="match status" value="2"/>
</dbReference>
<dbReference type="Pfam" id="PF17760">
    <property type="entry name" value="UvrA_inter"/>
    <property type="match status" value="1"/>
</dbReference>
<dbReference type="Gene3D" id="1.10.8.280">
    <property type="entry name" value="ABC transporter ATPase domain-like"/>
    <property type="match status" value="1"/>
</dbReference>
<evidence type="ECO:0000256" key="9">
    <source>
        <dbReference type="ARBA" id="ARBA00022833"/>
    </source>
</evidence>
<evidence type="ECO:0000256" key="14">
    <source>
        <dbReference type="ARBA" id="ARBA00038000"/>
    </source>
</evidence>
<dbReference type="RefSeq" id="WP_178930818.1">
    <property type="nucleotide sequence ID" value="NZ_JACBAZ010000001.1"/>
</dbReference>
<dbReference type="GO" id="GO:0009380">
    <property type="term" value="C:excinuclease repair complex"/>
    <property type="evidence" value="ECO:0007669"/>
    <property type="project" value="InterPro"/>
</dbReference>
<evidence type="ECO:0000256" key="2">
    <source>
        <dbReference type="ARBA" id="ARBA00022490"/>
    </source>
</evidence>
<dbReference type="InterPro" id="IPR027417">
    <property type="entry name" value="P-loop_NTPase"/>
</dbReference>
<dbReference type="InterPro" id="IPR004602">
    <property type="entry name" value="UvrA"/>
</dbReference>
<evidence type="ECO:0000313" key="18">
    <source>
        <dbReference type="EMBL" id="NWK54281.1"/>
    </source>
</evidence>
<dbReference type="Pfam" id="PF17755">
    <property type="entry name" value="UvrA_DNA-bind"/>
    <property type="match status" value="1"/>
</dbReference>
<evidence type="ECO:0000256" key="16">
    <source>
        <dbReference type="ARBA" id="ARBA00042156"/>
    </source>
</evidence>
<reference evidence="18 19" key="1">
    <citation type="submission" date="2020-07" db="EMBL/GenBank/DDBJ databases">
        <title>Roseicoccus Jingziensis gen. nov., sp. nov., isolated from coastal seawater.</title>
        <authorList>
            <person name="Feng X."/>
        </authorList>
    </citation>
    <scope>NUCLEOTIDE SEQUENCE [LARGE SCALE GENOMIC DNA]</scope>
    <source>
        <strain evidence="18 19">N1E253</strain>
    </source>
</reference>
<dbReference type="GO" id="GO:0008270">
    <property type="term" value="F:zinc ion binding"/>
    <property type="evidence" value="ECO:0007669"/>
    <property type="project" value="UniProtKB-KW"/>
</dbReference>
<dbReference type="GO" id="GO:0006289">
    <property type="term" value="P:nucleotide-excision repair"/>
    <property type="evidence" value="ECO:0007669"/>
    <property type="project" value="InterPro"/>
</dbReference>
<dbReference type="NCBIfam" id="TIGR00630">
    <property type="entry name" value="uvra"/>
    <property type="match status" value="1"/>
</dbReference>
<evidence type="ECO:0000256" key="15">
    <source>
        <dbReference type="ARBA" id="ARBA00039316"/>
    </source>
</evidence>
<dbReference type="InterPro" id="IPR041102">
    <property type="entry name" value="UvrA_inter"/>
</dbReference>
<dbReference type="PROSITE" id="PS00211">
    <property type="entry name" value="ABC_TRANSPORTER_1"/>
    <property type="match status" value="2"/>
</dbReference>
<accession>A0A851GEX3</accession>
<dbReference type="GO" id="GO:0005737">
    <property type="term" value="C:cytoplasm"/>
    <property type="evidence" value="ECO:0007669"/>
    <property type="project" value="UniProtKB-SubCell"/>
</dbReference>
<dbReference type="PANTHER" id="PTHR43152:SF3">
    <property type="entry name" value="UVRABC SYSTEM PROTEIN A"/>
    <property type="match status" value="1"/>
</dbReference>
<evidence type="ECO:0000256" key="7">
    <source>
        <dbReference type="ARBA" id="ARBA00022769"/>
    </source>
</evidence>
<comment type="similarity">
    <text evidence="14">Belongs to the ABC transporter superfamily. UvrA family.</text>
</comment>
<evidence type="ECO:0000256" key="4">
    <source>
        <dbReference type="ARBA" id="ARBA00022737"/>
    </source>
</evidence>
<organism evidence="18 19">
    <name type="scientific">Oceaniferula marina</name>
    <dbReference type="NCBI Taxonomy" id="2748318"/>
    <lineage>
        <taxon>Bacteria</taxon>
        <taxon>Pseudomonadati</taxon>
        <taxon>Verrucomicrobiota</taxon>
        <taxon>Verrucomicrobiia</taxon>
        <taxon>Verrucomicrobiales</taxon>
        <taxon>Verrucomicrobiaceae</taxon>
        <taxon>Oceaniferula</taxon>
    </lineage>
</organism>
<evidence type="ECO:0000256" key="6">
    <source>
        <dbReference type="ARBA" id="ARBA00022763"/>
    </source>
</evidence>
<keyword evidence="5" id="KW-0547">Nucleotide-binding</keyword>
<keyword evidence="13" id="KW-0234">DNA repair</keyword>
<evidence type="ECO:0000256" key="13">
    <source>
        <dbReference type="ARBA" id="ARBA00023204"/>
    </source>
</evidence>
<dbReference type="GO" id="GO:0003677">
    <property type="term" value="F:DNA binding"/>
    <property type="evidence" value="ECO:0007669"/>
    <property type="project" value="UniProtKB-KW"/>
</dbReference>
<dbReference type="Proteomes" id="UP000557872">
    <property type="component" value="Unassembled WGS sequence"/>
</dbReference>
<keyword evidence="4" id="KW-0677">Repeat</keyword>
<keyword evidence="11" id="KW-0267">Excision nuclease</keyword>
<dbReference type="EMBL" id="JACBAZ010000001">
    <property type="protein sequence ID" value="NWK54281.1"/>
    <property type="molecule type" value="Genomic_DNA"/>
</dbReference>
<dbReference type="PROSITE" id="PS50893">
    <property type="entry name" value="ABC_TRANSPORTER_2"/>
    <property type="match status" value="1"/>
</dbReference>
<keyword evidence="7" id="KW-0228">DNA excision</keyword>
<dbReference type="InterPro" id="IPR017871">
    <property type="entry name" value="ABC_transporter-like_CS"/>
</dbReference>
<keyword evidence="10" id="KW-0067">ATP-binding</keyword>
<dbReference type="FunFam" id="1.20.1580.10:FF:000002">
    <property type="entry name" value="UvrABC system protein A"/>
    <property type="match status" value="1"/>
</dbReference>
<keyword evidence="12" id="KW-0238">DNA-binding</keyword>
<name>A0A851GEX3_9BACT</name>
<dbReference type="Gene3D" id="3.40.50.300">
    <property type="entry name" value="P-loop containing nucleotide triphosphate hydrolases"/>
    <property type="match status" value="3"/>
</dbReference>
<dbReference type="InterPro" id="IPR003439">
    <property type="entry name" value="ABC_transporter-like_ATP-bd"/>
</dbReference>
<keyword evidence="6" id="KW-0227">DNA damage</keyword>
<keyword evidence="3" id="KW-0479">Metal-binding</keyword>
<dbReference type="InterPro" id="IPR041552">
    <property type="entry name" value="UvrA_DNA-bd"/>
</dbReference>
<keyword evidence="18" id="KW-0378">Hydrolase</keyword>
<dbReference type="Gene3D" id="1.20.1580.10">
    <property type="entry name" value="ABC transporter ATPase like domain"/>
    <property type="match status" value="3"/>
</dbReference>
<dbReference type="SMART" id="SM00382">
    <property type="entry name" value="AAA"/>
    <property type="match status" value="2"/>
</dbReference>